<dbReference type="EMBL" id="JAINDJ010000002">
    <property type="protein sequence ID" value="KAG9459538.1"/>
    <property type="molecule type" value="Genomic_DNA"/>
</dbReference>
<feature type="compositionally biased region" description="Basic and acidic residues" evidence="1">
    <location>
        <begin position="402"/>
        <end position="429"/>
    </location>
</feature>
<dbReference type="Pfam" id="PF00687">
    <property type="entry name" value="Ribosomal_L1"/>
    <property type="match status" value="1"/>
</dbReference>
<evidence type="ECO:0000313" key="3">
    <source>
        <dbReference type="Proteomes" id="UP000825729"/>
    </source>
</evidence>
<gene>
    <name evidence="2" type="ORF">H6P81_004046</name>
</gene>
<dbReference type="InterPro" id="IPR028364">
    <property type="entry name" value="Ribosomal_uL1/biogenesis"/>
</dbReference>
<dbReference type="Proteomes" id="UP000825729">
    <property type="component" value="Unassembled WGS sequence"/>
</dbReference>
<reference evidence="2 3" key="1">
    <citation type="submission" date="2021-07" db="EMBL/GenBank/DDBJ databases">
        <title>The Aristolochia fimbriata genome: insights into angiosperm evolution, floral development and chemical biosynthesis.</title>
        <authorList>
            <person name="Jiao Y."/>
        </authorList>
    </citation>
    <scope>NUCLEOTIDE SEQUENCE [LARGE SCALE GENOMIC DNA]</scope>
    <source>
        <strain evidence="2">IBCAS-2021</strain>
        <tissue evidence="2">Leaf</tissue>
    </source>
</reference>
<dbReference type="SUPFAM" id="SSF56808">
    <property type="entry name" value="Ribosomal protein L1"/>
    <property type="match status" value="1"/>
</dbReference>
<feature type="region of interest" description="Disordered" evidence="1">
    <location>
        <begin position="340"/>
        <end position="459"/>
    </location>
</feature>
<evidence type="ECO:0000256" key="1">
    <source>
        <dbReference type="SAM" id="MobiDB-lite"/>
    </source>
</evidence>
<feature type="compositionally biased region" description="Polar residues" evidence="1">
    <location>
        <begin position="391"/>
        <end position="400"/>
    </location>
</feature>
<sequence length="459" mass="51688">MASAVVTSRVSVETIGRAVGALLKWVQSHGKHEKAQLLEHDELIYLVLSLKKIPANSRTNPAKIPLPHPLHPLDGSEEICLILNDRRRGTNPLTSEDAKKKIKAEFIPISKVIKLSKLKTDYRPFEAKRKLCGSYDLFFADRTILSQLPRLLGKQFFKSKKIPIPVDLSHKNWKAQIEQACSSALLYLRTGTCCILKVGKVSQGKDHLVENITAAIEGVAKIVPKGWANIRSFHLKSLESVALPIYHTMPDMGLRIEVSKREEKKEVKKAENVKVIENDESSTLKEGEKKKKMSAKRGRIHEVRYMDGDIDKLMEDLVGDDDNGAKEANELIVANVANGKEKKKKRMADKMVGAEKKKDREADEMDGAEKKKIRKAEEMAGEEKKKIRKATNGSIRTSKNIQKRDEFPEELKEKQHVPLKKTKSDERDSVGSPNAVTKKIKAVKSGEKKRKSTKTEKKI</sequence>
<dbReference type="Gene3D" id="3.40.50.790">
    <property type="match status" value="1"/>
</dbReference>
<dbReference type="PANTHER" id="PTHR23105">
    <property type="entry name" value="RIBOSOMAL PROTEIN L7AE FAMILY MEMBER"/>
    <property type="match status" value="1"/>
</dbReference>
<evidence type="ECO:0008006" key="4">
    <source>
        <dbReference type="Google" id="ProtNLM"/>
    </source>
</evidence>
<dbReference type="GO" id="GO:0003723">
    <property type="term" value="F:RNA binding"/>
    <property type="evidence" value="ECO:0007669"/>
    <property type="project" value="InterPro"/>
</dbReference>
<organism evidence="2 3">
    <name type="scientific">Aristolochia fimbriata</name>
    <name type="common">White veined hardy Dutchman's pipe vine</name>
    <dbReference type="NCBI Taxonomy" id="158543"/>
    <lineage>
        <taxon>Eukaryota</taxon>
        <taxon>Viridiplantae</taxon>
        <taxon>Streptophyta</taxon>
        <taxon>Embryophyta</taxon>
        <taxon>Tracheophyta</taxon>
        <taxon>Spermatophyta</taxon>
        <taxon>Magnoliopsida</taxon>
        <taxon>Magnoliidae</taxon>
        <taxon>Piperales</taxon>
        <taxon>Aristolochiaceae</taxon>
        <taxon>Aristolochia</taxon>
    </lineage>
</organism>
<protein>
    <recommendedName>
        <fullName evidence="4">Ribosomal protein L1</fullName>
    </recommendedName>
</protein>
<dbReference type="CDD" id="cd00403">
    <property type="entry name" value="Ribosomal_L1"/>
    <property type="match status" value="1"/>
</dbReference>
<dbReference type="AlphaFoldDB" id="A0AAV7FF43"/>
<feature type="compositionally biased region" description="Basic residues" evidence="1">
    <location>
        <begin position="438"/>
        <end position="452"/>
    </location>
</feature>
<feature type="compositionally biased region" description="Basic and acidic residues" evidence="1">
    <location>
        <begin position="348"/>
        <end position="385"/>
    </location>
</feature>
<name>A0AAV7FF43_ARIFI</name>
<dbReference type="InterPro" id="IPR050257">
    <property type="entry name" value="eL8/uL1-like"/>
</dbReference>
<proteinExistence type="predicted"/>
<dbReference type="InterPro" id="IPR016095">
    <property type="entry name" value="Ribosomal_uL1_3-a/b-sand"/>
</dbReference>
<keyword evidence="3" id="KW-1185">Reference proteome</keyword>
<dbReference type="Gene3D" id="3.30.190.20">
    <property type="match status" value="1"/>
</dbReference>
<comment type="caution">
    <text evidence="2">The sequence shown here is derived from an EMBL/GenBank/DDBJ whole genome shotgun (WGS) entry which is preliminary data.</text>
</comment>
<accession>A0AAV7FF43</accession>
<dbReference type="FunFam" id="3.40.50.790:FF:000012">
    <property type="entry name" value="Ribosomal protein L1p/L10e family"/>
    <property type="match status" value="1"/>
</dbReference>
<evidence type="ECO:0000313" key="2">
    <source>
        <dbReference type="EMBL" id="KAG9459538.1"/>
    </source>
</evidence>
<dbReference type="InterPro" id="IPR023674">
    <property type="entry name" value="Ribosomal_uL1-like"/>
</dbReference>